<dbReference type="PANTHER" id="PTHR30540">
    <property type="entry name" value="OSMOTIC STRESS POTASSIUM TRANSPORTER"/>
    <property type="match status" value="1"/>
</dbReference>
<comment type="subcellular location">
    <subcellularLocation>
        <location evidence="1 10">Membrane</location>
        <topology evidence="1 10">Multi-pass membrane protein</topology>
    </subcellularLocation>
</comment>
<feature type="transmembrane region" description="Helical" evidence="10">
    <location>
        <begin position="530"/>
        <end position="553"/>
    </location>
</feature>
<protein>
    <recommendedName>
        <fullName evidence="10">Potassium transporter</fullName>
    </recommendedName>
</protein>
<keyword evidence="3" id="KW-0813">Transport</keyword>
<comment type="function">
    <text evidence="10">Potassium transporter.</text>
</comment>
<feature type="transmembrane region" description="Helical" evidence="10">
    <location>
        <begin position="172"/>
        <end position="194"/>
    </location>
</feature>
<sequence length="766" mass="85667">MAESSEVSTAGKLFELNQRLDQPLDVEAAQIAGLQQPKARSALVILSFAFQSLGIVYGDLGTSPLYVYHSIFPDGFTDREDLMGALSLIIYLLLLIPLIKYTFIVMRANDNGEGGTFALYSLICRHARVDTIPSQHWTDRMLTTYYQHSLDQKTVAGKTTRWLEENRYAQKLLVILVLFGTCMLIGDGILTPAISVLSSVSGIQVNKPHVSDDWVVAVACVILVGFFCVQRFGTDKVGWFFAPAVFVWFLSIGLVGIYNTVKHDHEVVKAFLPVYIVRYFKKHQKKSWVSLGGVLLSVTGTEALYADVGHFTASSVQIAFPCFVLPCLLASYVGQAAYLSKHPKEVTHAFYRSLPDPVYWPIFVVATIAAVIASQATITATFATIKQAVALGCFPRVKVVYTSSKHLGQVYIPEINWILMILCIVITAGFRGTVQIGNAYGIAVVALMLVTTVLMTLVMLVVWRTSIVFIVMFASVYLAVELVLLSSMLFKFGQGGWAPVVIAVVCLMVMFTWHYGTLKKYEVERQNKVPVSWILGLGPCLGLVRVPGIGFIYSELAHGVPSIFSHFMTHLPAIHSVVIFVCVKYLPVNIVPQEERFLFRRIGPKEFRLYRCVARYGYKDSHRRDDKFEEHLLTKLSLYIKQNCPSESSSAYEEGKIIQTPPESSFIADEQHTIDTQIELFSEDSSMSKRSVEIMTPTHSKREARQAGVVHILGDLVIRAKPHSSVVKKFLIDYVYAFLRRICRENSAALNIPHQNLFNIGQVYFV</sequence>
<dbReference type="InterPro" id="IPR053951">
    <property type="entry name" value="K_trans_N"/>
</dbReference>
<keyword evidence="14" id="KW-1185">Reference proteome</keyword>
<feature type="transmembrane region" description="Helical" evidence="10">
    <location>
        <begin position="42"/>
        <end position="62"/>
    </location>
</feature>
<evidence type="ECO:0000256" key="1">
    <source>
        <dbReference type="ARBA" id="ARBA00004141"/>
    </source>
</evidence>
<feature type="transmembrane region" description="Helical" evidence="10">
    <location>
        <begin position="288"/>
        <end position="306"/>
    </location>
</feature>
<evidence type="ECO:0000256" key="8">
    <source>
        <dbReference type="ARBA" id="ARBA00023065"/>
    </source>
</evidence>
<dbReference type="GO" id="GO:0016020">
    <property type="term" value="C:membrane"/>
    <property type="evidence" value="ECO:0007669"/>
    <property type="project" value="UniProtKB-SubCell"/>
</dbReference>
<keyword evidence="8 10" id="KW-0406">Ion transport</keyword>
<dbReference type="EMBL" id="JABFUD020000008">
    <property type="protein sequence ID" value="KAI5076758.1"/>
    <property type="molecule type" value="Genomic_DNA"/>
</dbReference>
<feature type="domain" description="K+ potassium transporter C-terminal" evidence="12">
    <location>
        <begin position="548"/>
        <end position="763"/>
    </location>
</feature>
<evidence type="ECO:0000256" key="4">
    <source>
        <dbReference type="ARBA" id="ARBA00022538"/>
    </source>
</evidence>
<keyword evidence="5 10" id="KW-0812">Transmembrane</keyword>
<keyword evidence="6 10" id="KW-0630">Potassium</keyword>
<feature type="transmembrane region" description="Helical" evidence="10">
    <location>
        <begin position="469"/>
        <end position="490"/>
    </location>
</feature>
<feature type="transmembrane region" description="Helical" evidence="10">
    <location>
        <begin position="214"/>
        <end position="232"/>
    </location>
</feature>
<evidence type="ECO:0000256" key="7">
    <source>
        <dbReference type="ARBA" id="ARBA00022989"/>
    </source>
</evidence>
<feature type="transmembrane region" description="Helical" evidence="10">
    <location>
        <begin position="358"/>
        <end position="378"/>
    </location>
</feature>
<proteinExistence type="inferred from homology"/>
<dbReference type="InterPro" id="IPR053952">
    <property type="entry name" value="K_trans_C"/>
</dbReference>
<evidence type="ECO:0000313" key="13">
    <source>
        <dbReference type="EMBL" id="KAI5076758.1"/>
    </source>
</evidence>
<feature type="transmembrane region" description="Helical" evidence="10">
    <location>
        <begin position="573"/>
        <end position="591"/>
    </location>
</feature>
<feature type="transmembrane region" description="Helical" evidence="10">
    <location>
        <begin position="239"/>
        <end position="258"/>
    </location>
</feature>
<gene>
    <name evidence="13" type="ORF">GOP47_0008823</name>
</gene>
<keyword evidence="4 10" id="KW-0633">Potassium transport</keyword>
<name>A0A9D4V007_ADICA</name>
<evidence type="ECO:0000256" key="10">
    <source>
        <dbReference type="RuleBase" id="RU321113"/>
    </source>
</evidence>
<evidence type="ECO:0000256" key="9">
    <source>
        <dbReference type="ARBA" id="ARBA00023136"/>
    </source>
</evidence>
<feature type="transmembrane region" description="Helical" evidence="10">
    <location>
        <begin position="415"/>
        <end position="434"/>
    </location>
</feature>
<evidence type="ECO:0000256" key="6">
    <source>
        <dbReference type="ARBA" id="ARBA00022958"/>
    </source>
</evidence>
<evidence type="ECO:0000256" key="2">
    <source>
        <dbReference type="ARBA" id="ARBA00008440"/>
    </source>
</evidence>
<keyword evidence="9 10" id="KW-0472">Membrane</keyword>
<dbReference type="GO" id="GO:0015079">
    <property type="term" value="F:potassium ion transmembrane transporter activity"/>
    <property type="evidence" value="ECO:0007669"/>
    <property type="project" value="UniProtKB-UniRule"/>
</dbReference>
<feature type="transmembrane region" description="Helical" evidence="10">
    <location>
        <begin position="318"/>
        <end position="338"/>
    </location>
</feature>
<evidence type="ECO:0000256" key="5">
    <source>
        <dbReference type="ARBA" id="ARBA00022692"/>
    </source>
</evidence>
<keyword evidence="7 10" id="KW-1133">Transmembrane helix</keyword>
<comment type="caution">
    <text evidence="10">Lacks conserved residue(s) required for the propagation of feature annotation.</text>
</comment>
<evidence type="ECO:0000259" key="11">
    <source>
        <dbReference type="Pfam" id="PF02705"/>
    </source>
</evidence>
<organism evidence="13 14">
    <name type="scientific">Adiantum capillus-veneris</name>
    <name type="common">Maidenhair fern</name>
    <dbReference type="NCBI Taxonomy" id="13818"/>
    <lineage>
        <taxon>Eukaryota</taxon>
        <taxon>Viridiplantae</taxon>
        <taxon>Streptophyta</taxon>
        <taxon>Embryophyta</taxon>
        <taxon>Tracheophyta</taxon>
        <taxon>Polypodiopsida</taxon>
        <taxon>Polypodiidae</taxon>
        <taxon>Polypodiales</taxon>
        <taxon>Pteridineae</taxon>
        <taxon>Pteridaceae</taxon>
        <taxon>Vittarioideae</taxon>
        <taxon>Adiantum</taxon>
    </lineage>
</organism>
<evidence type="ECO:0000313" key="14">
    <source>
        <dbReference type="Proteomes" id="UP000886520"/>
    </source>
</evidence>
<evidence type="ECO:0000259" key="12">
    <source>
        <dbReference type="Pfam" id="PF22776"/>
    </source>
</evidence>
<feature type="transmembrane region" description="Helical" evidence="10">
    <location>
        <begin position="440"/>
        <end position="462"/>
    </location>
</feature>
<accession>A0A9D4V007</accession>
<comment type="similarity">
    <text evidence="2 10">Belongs to the HAK/KUP transporter (TC 2.A.72.3) family.</text>
</comment>
<dbReference type="InterPro" id="IPR003855">
    <property type="entry name" value="K+_transporter"/>
</dbReference>
<dbReference type="NCBIfam" id="TIGR00794">
    <property type="entry name" value="kup"/>
    <property type="match status" value="1"/>
</dbReference>
<dbReference type="Pfam" id="PF22776">
    <property type="entry name" value="K_trans_C"/>
    <property type="match status" value="1"/>
</dbReference>
<dbReference type="PANTHER" id="PTHR30540:SF95">
    <property type="entry name" value="POTASSIUM TRANSPORTER 10"/>
    <property type="match status" value="1"/>
</dbReference>
<dbReference type="AlphaFoldDB" id="A0A9D4V007"/>
<dbReference type="Pfam" id="PF02705">
    <property type="entry name" value="K_trans"/>
    <property type="match status" value="1"/>
</dbReference>
<evidence type="ECO:0000256" key="3">
    <source>
        <dbReference type="ARBA" id="ARBA00022448"/>
    </source>
</evidence>
<comment type="caution">
    <text evidence="13">The sequence shown here is derived from an EMBL/GenBank/DDBJ whole genome shotgun (WGS) entry which is preliminary data.</text>
</comment>
<feature type="transmembrane region" description="Helical" evidence="10">
    <location>
        <begin position="82"/>
        <end position="99"/>
    </location>
</feature>
<dbReference type="OrthoDB" id="504708at2759"/>
<feature type="domain" description="K+ potassium transporter integral membrane" evidence="11">
    <location>
        <begin position="49"/>
        <end position="534"/>
    </location>
</feature>
<reference evidence="13" key="1">
    <citation type="submission" date="2021-01" db="EMBL/GenBank/DDBJ databases">
        <title>Adiantum capillus-veneris genome.</title>
        <authorList>
            <person name="Fang Y."/>
            <person name="Liao Q."/>
        </authorList>
    </citation>
    <scope>NUCLEOTIDE SEQUENCE</scope>
    <source>
        <strain evidence="13">H3</strain>
        <tissue evidence="13">Leaf</tissue>
    </source>
</reference>
<dbReference type="Proteomes" id="UP000886520">
    <property type="component" value="Chromosome 8"/>
</dbReference>
<feature type="transmembrane region" description="Helical" evidence="10">
    <location>
        <begin position="496"/>
        <end position="518"/>
    </location>
</feature>